<accession>A0A1Y2LVU4</accession>
<dbReference type="InterPro" id="IPR010730">
    <property type="entry name" value="HET"/>
</dbReference>
<dbReference type="Pfam" id="PF06985">
    <property type="entry name" value="HET"/>
    <property type="match status" value="1"/>
</dbReference>
<dbReference type="InParanoid" id="A0A1Y2LVU4"/>
<dbReference type="Proteomes" id="UP000193240">
    <property type="component" value="Unassembled WGS sequence"/>
</dbReference>
<evidence type="ECO:0000313" key="2">
    <source>
        <dbReference type="EMBL" id="OSS48016.1"/>
    </source>
</evidence>
<organism evidence="2 3">
    <name type="scientific">Epicoccum nigrum</name>
    <name type="common">Soil fungus</name>
    <name type="synonym">Epicoccum purpurascens</name>
    <dbReference type="NCBI Taxonomy" id="105696"/>
    <lineage>
        <taxon>Eukaryota</taxon>
        <taxon>Fungi</taxon>
        <taxon>Dikarya</taxon>
        <taxon>Ascomycota</taxon>
        <taxon>Pezizomycotina</taxon>
        <taxon>Dothideomycetes</taxon>
        <taxon>Pleosporomycetidae</taxon>
        <taxon>Pleosporales</taxon>
        <taxon>Pleosporineae</taxon>
        <taxon>Didymellaceae</taxon>
        <taxon>Epicoccum</taxon>
    </lineage>
</organism>
<protein>
    <recommendedName>
        <fullName evidence="1">Heterokaryon incompatibility domain-containing protein</fullName>
    </recommendedName>
</protein>
<dbReference type="PANTHER" id="PTHR33112:SF12">
    <property type="entry name" value="HETEROKARYON INCOMPATIBILITY DOMAIN-CONTAINING PROTEIN"/>
    <property type="match status" value="1"/>
</dbReference>
<proteinExistence type="predicted"/>
<name>A0A1Y2LVU4_EPING</name>
<keyword evidence="3" id="KW-1185">Reference proteome</keyword>
<reference evidence="2 3" key="1">
    <citation type="journal article" date="2017" name="Genome Announc.">
        <title>Genome sequence of the saprophytic ascomycete Epicoccum nigrum ICMP 19927 strain isolated from New Zealand.</title>
        <authorList>
            <person name="Fokin M."/>
            <person name="Fleetwood D."/>
            <person name="Weir B.S."/>
            <person name="Villas-Boas S.G."/>
        </authorList>
    </citation>
    <scope>NUCLEOTIDE SEQUENCE [LARGE SCALE GENOMIC DNA]</scope>
    <source>
        <strain evidence="2 3">ICMP 19927</strain>
    </source>
</reference>
<gene>
    <name evidence="2" type="ORF">B5807_06725</name>
</gene>
<evidence type="ECO:0000259" key="1">
    <source>
        <dbReference type="Pfam" id="PF06985"/>
    </source>
</evidence>
<feature type="domain" description="Heterokaryon incompatibility" evidence="1">
    <location>
        <begin position="110"/>
        <end position="255"/>
    </location>
</feature>
<dbReference type="AlphaFoldDB" id="A0A1Y2LVU4"/>
<evidence type="ECO:0000313" key="3">
    <source>
        <dbReference type="Proteomes" id="UP000193240"/>
    </source>
</evidence>
<dbReference type="EMBL" id="KZ107847">
    <property type="protein sequence ID" value="OSS48016.1"/>
    <property type="molecule type" value="Genomic_DNA"/>
</dbReference>
<sequence length="591" mass="67514">MEAKPTTTYHDNEIAWMESFIFCHDEGMDLDRETASLETLEVEKCQISRSIRRDLVDVDRIKSWLHNCETHHTDEGCNNHRDGASIEDGDVLLIDVQNDCLVQGDFTKRYFALSYVWGASKQFRTLKQNYPSLLNPGSISAQPITQTIRDSMSLIRSMGERYLWVDTLCIVQDEFETKEKAIAQMSLIYSCAVATVVCLSGKSADAGLPGVSPTLRNPTSVYIAPGLSVIRRPNLKLDKDENEYTYATRAWTFQEQLLSNRNIVFLEEQVYFQCTKELLSEDKYVHNGIDRTYLPTTLETVRHASDINKKRKKQYSPIEEFRWYEEFVPSYTSKQMGYPTDIIKAFIGVQTQLGKMFGWTFTEGLPLQLFDIAILWTPIESVVRRITEPSHPSWSWSGWVGRVHYKDTLANLDWPGGLNFGKNFRKTAAVGYDATSSAKLHFEGESVPLDAFTVEPSKHNLSNVRARLPVTSHTLFVHDHSGLRCGILHGLQNGEITSMQEGDFQLLRLSEWQTMLQDLGYHGPYISYLLEDGYDHREKLFHDIFRNAPWCTLNVVCVQWTGQVWQRAAVGHIHADAWMDAGPAPKKISIN</sequence>
<dbReference type="STRING" id="105696.A0A1Y2LVU4"/>
<dbReference type="OMA" id="CRSPTWC"/>
<dbReference type="PANTHER" id="PTHR33112">
    <property type="entry name" value="DOMAIN PROTEIN, PUTATIVE-RELATED"/>
    <property type="match status" value="1"/>
</dbReference>